<sequence>MSSYRTKKQAVVNFPKSAKSDIPICDLDFRNETELKRQLALHVKHFGGGQRVEIDTSASQILVDGVHKYNFSLMDPPRPRPSAAVMF</sequence>
<organism evidence="1 2">
    <name type="scientific">Arthrobacter alpinus</name>
    <dbReference type="NCBI Taxonomy" id="656366"/>
    <lineage>
        <taxon>Bacteria</taxon>
        <taxon>Bacillati</taxon>
        <taxon>Actinomycetota</taxon>
        <taxon>Actinomycetes</taxon>
        <taxon>Micrococcales</taxon>
        <taxon>Micrococcaceae</taxon>
        <taxon>Arthrobacter</taxon>
    </lineage>
</organism>
<dbReference type="EMBL" id="FNTV01000001">
    <property type="protein sequence ID" value="SEE25158.1"/>
    <property type="molecule type" value="Genomic_DNA"/>
</dbReference>
<dbReference type="Proteomes" id="UP000182725">
    <property type="component" value="Unassembled WGS sequence"/>
</dbReference>
<evidence type="ECO:0000313" key="2">
    <source>
        <dbReference type="Proteomes" id="UP000182725"/>
    </source>
</evidence>
<protein>
    <submittedName>
        <fullName evidence="1">Uncharacterized protein</fullName>
    </submittedName>
</protein>
<accession>A0A1H5HD13</accession>
<name>A0A1H5HD13_9MICC</name>
<dbReference type="AlphaFoldDB" id="A0A1H5HD13"/>
<gene>
    <name evidence="1" type="ORF">SAMN04489740_0972</name>
</gene>
<proteinExistence type="predicted"/>
<evidence type="ECO:0000313" key="1">
    <source>
        <dbReference type="EMBL" id="SEE25158.1"/>
    </source>
</evidence>
<reference evidence="1 2" key="1">
    <citation type="submission" date="2016-10" db="EMBL/GenBank/DDBJ databases">
        <authorList>
            <person name="de Groot N.N."/>
        </authorList>
    </citation>
    <scope>NUCLEOTIDE SEQUENCE [LARGE SCALE GENOMIC DNA]</scope>
    <source>
        <strain evidence="1 2">DSM 22274</strain>
    </source>
</reference>